<accession>A0AAE6NNX9</accession>
<keyword evidence="1" id="KW-0238">DNA-binding</keyword>
<dbReference type="InterPro" id="IPR055370">
    <property type="entry name" value="Lsr2_DNA-bd"/>
</dbReference>
<dbReference type="Pfam" id="PF14568">
    <property type="entry name" value="SUKH_6"/>
    <property type="match status" value="1"/>
</dbReference>
<dbReference type="Gene3D" id="4.10.320.10">
    <property type="entry name" value="E3-binding domain"/>
    <property type="match status" value="1"/>
</dbReference>
<protein>
    <submittedName>
        <fullName evidence="3">Lsr2</fullName>
    </submittedName>
</protein>
<name>A0AAE6NNX9_STRPT</name>
<sequence length="229" mass="26159">MNDLEQLKRLCPPPANRSDQALPAWESVEQGLGIRLPDDYKRLFEEYGPGSFYDFLSLYQPQSLETIDIEVQTPKILASLEKRCEWTDYSLPYPIAWLQPVAVTDNGEYVFWVAETKSNPDLWGIAINEASGDDWFTFDGTITAFLRRLCEGLEVPLFPDSLLERPPSFRSSSYTPEDWRRAHAINTAPDTGPVDSEDIREWARSQGYDVAPRGRIPAAIRDAYEQAHR</sequence>
<dbReference type="Pfam" id="PF23359">
    <property type="entry name" value="Lsr2_DNA-bd"/>
    <property type="match status" value="1"/>
</dbReference>
<reference evidence="3 5" key="1">
    <citation type="submission" date="2016-09" db="EMBL/GenBank/DDBJ databases">
        <title>Streptomyces platensis DSM40041, a candidate organism with high potential of specific P450 cytochromes.</title>
        <authorList>
            <person name="Grumaz C."/>
            <person name="Vainshtein Y."/>
            <person name="Kirstahler P."/>
            <person name="Sohn K."/>
        </authorList>
    </citation>
    <scope>NUCLEOTIDE SEQUENCE [LARGE SCALE GENOMIC DNA]</scope>
    <source>
        <strain evidence="3 5">DSM 40041</strain>
    </source>
</reference>
<dbReference type="RefSeq" id="WP_085927655.1">
    <property type="nucleotide sequence ID" value="NZ_CP023691.1"/>
</dbReference>
<dbReference type="GeneID" id="90928885"/>
<dbReference type="Gene3D" id="3.40.1580.10">
    <property type="entry name" value="SMI1/KNR4-like"/>
    <property type="match status" value="1"/>
</dbReference>
<evidence type="ECO:0000259" key="2">
    <source>
        <dbReference type="Pfam" id="PF23359"/>
    </source>
</evidence>
<feature type="domain" description="Lsr2 DNA-binding" evidence="2">
    <location>
        <begin position="194"/>
        <end position="227"/>
    </location>
</feature>
<evidence type="ECO:0000256" key="1">
    <source>
        <dbReference type="ARBA" id="ARBA00023125"/>
    </source>
</evidence>
<dbReference type="KEGG" id="spla:CP981_37375"/>
<reference evidence="4 6" key="2">
    <citation type="submission" date="2017-09" db="EMBL/GenBank/DDBJ databases">
        <authorList>
            <person name="Lee N."/>
            <person name="Cho B.-K."/>
        </authorList>
    </citation>
    <scope>NUCLEOTIDE SEQUENCE [LARGE SCALE GENOMIC DNA]</scope>
    <source>
        <strain evidence="4 6">ATCC 23948</strain>
    </source>
</reference>
<proteinExistence type="predicted"/>
<evidence type="ECO:0000313" key="4">
    <source>
        <dbReference type="EMBL" id="QEV56504.1"/>
    </source>
</evidence>
<dbReference type="GO" id="GO:0003677">
    <property type="term" value="F:DNA binding"/>
    <property type="evidence" value="ECO:0007669"/>
    <property type="project" value="UniProtKB-KW"/>
</dbReference>
<dbReference type="GO" id="GO:0016746">
    <property type="term" value="F:acyltransferase activity"/>
    <property type="evidence" value="ECO:0007669"/>
    <property type="project" value="InterPro"/>
</dbReference>
<gene>
    <name evidence="3" type="ORF">BG653_06162</name>
    <name evidence="4" type="ORF">CP981_37375</name>
</gene>
<dbReference type="Proteomes" id="UP000325458">
    <property type="component" value="Chromosome"/>
</dbReference>
<organism evidence="4 6">
    <name type="scientific">Streptomyces platensis</name>
    <dbReference type="NCBI Taxonomy" id="58346"/>
    <lineage>
        <taxon>Bacteria</taxon>
        <taxon>Bacillati</taxon>
        <taxon>Actinomycetota</taxon>
        <taxon>Actinomycetes</taxon>
        <taxon>Kitasatosporales</taxon>
        <taxon>Streptomycetaceae</taxon>
        <taxon>Streptomyces</taxon>
    </lineage>
</organism>
<evidence type="ECO:0000313" key="5">
    <source>
        <dbReference type="Proteomes" id="UP000194225"/>
    </source>
</evidence>
<keyword evidence="5" id="KW-1185">Reference proteome</keyword>
<evidence type="ECO:0000313" key="3">
    <source>
        <dbReference type="EMBL" id="OSY38287.1"/>
    </source>
</evidence>
<dbReference type="EMBL" id="CP023691">
    <property type="protein sequence ID" value="QEV56504.1"/>
    <property type="molecule type" value="Genomic_DNA"/>
</dbReference>
<dbReference type="SUPFAM" id="SSF160631">
    <property type="entry name" value="SMI1/KNR4-like"/>
    <property type="match status" value="1"/>
</dbReference>
<dbReference type="Proteomes" id="UP000194225">
    <property type="component" value="Unassembled WGS sequence"/>
</dbReference>
<dbReference type="InterPro" id="IPR037883">
    <property type="entry name" value="Knr4/Smi1-like_sf"/>
</dbReference>
<dbReference type="InterPro" id="IPR036625">
    <property type="entry name" value="E3-bd_dom_sf"/>
</dbReference>
<dbReference type="EMBL" id="MIGA01000060">
    <property type="protein sequence ID" value="OSY38287.1"/>
    <property type="molecule type" value="Genomic_DNA"/>
</dbReference>
<dbReference type="AlphaFoldDB" id="A0AAE6NNX9"/>
<evidence type="ECO:0000313" key="6">
    <source>
        <dbReference type="Proteomes" id="UP000325458"/>
    </source>
</evidence>